<protein>
    <submittedName>
        <fullName evidence="1">Tail tape measure protein</fullName>
    </submittedName>
</protein>
<gene>
    <name evidence="1" type="ORF">FSZ31_10865</name>
</gene>
<organism evidence="1 2">
    <name type="scientific">Flavisphingopyxis soli</name>
    <dbReference type="NCBI Taxonomy" id="2601267"/>
    <lineage>
        <taxon>Bacteria</taxon>
        <taxon>Pseudomonadati</taxon>
        <taxon>Pseudomonadota</taxon>
        <taxon>Alphaproteobacteria</taxon>
        <taxon>Sphingomonadales</taxon>
        <taxon>Sphingopyxidaceae</taxon>
        <taxon>Flavisphingopyxis</taxon>
    </lineage>
</organism>
<dbReference type="RefSeq" id="WP_147123411.1">
    <property type="nucleotide sequence ID" value="NZ_VOPY01000003.1"/>
</dbReference>
<evidence type="ECO:0000313" key="2">
    <source>
        <dbReference type="Proteomes" id="UP000321129"/>
    </source>
</evidence>
<comment type="caution">
    <text evidence="1">The sequence shown here is derived from an EMBL/GenBank/DDBJ whole genome shotgun (WGS) entry which is preliminary data.</text>
</comment>
<dbReference type="Proteomes" id="UP000321129">
    <property type="component" value="Unassembled WGS sequence"/>
</dbReference>
<reference evidence="1 2" key="1">
    <citation type="submission" date="2019-08" db="EMBL/GenBank/DDBJ databases">
        <title>Sphingorhabdus soil sp. nov., isolated from arctic soil.</title>
        <authorList>
            <person name="Liu Y."/>
        </authorList>
    </citation>
    <scope>NUCLEOTIDE SEQUENCE [LARGE SCALE GENOMIC DNA]</scope>
    <source>
        <strain evidence="1 2">D-2Q-5-6</strain>
    </source>
</reference>
<name>A0A5C6U7W1_9SPHN</name>
<accession>A0A5C6U7W1</accession>
<sequence length="190" mass="19123">MGDEIETLVIGVRADTAGFSRDVAKMRAELEGPLAHGLDRAGRALEGALTRAITRGTFGFEDLRRVALSVIADIARQAVSAGLDALVGGKGGSGAGQAVGSLLGALLGLPGRATGGPVSGGRGYIVGERGPEIFVPTAAGRIEGGGLATGARDIRITVNVQGGRDASPERMARSGRQIARAVRSALVEAG</sequence>
<keyword evidence="2" id="KW-1185">Reference proteome</keyword>
<proteinExistence type="predicted"/>
<dbReference type="AlphaFoldDB" id="A0A5C6U7W1"/>
<dbReference type="EMBL" id="VOPY01000003">
    <property type="protein sequence ID" value="TXC68191.1"/>
    <property type="molecule type" value="Genomic_DNA"/>
</dbReference>
<evidence type="ECO:0000313" key="1">
    <source>
        <dbReference type="EMBL" id="TXC68191.1"/>
    </source>
</evidence>
<dbReference type="OrthoDB" id="7996304at2"/>